<dbReference type="Pfam" id="PF00672">
    <property type="entry name" value="HAMP"/>
    <property type="match status" value="1"/>
</dbReference>
<dbReference type="InterPro" id="IPR052155">
    <property type="entry name" value="Biofilm_reg_signaling"/>
</dbReference>
<dbReference type="EMBL" id="CZCS02000185">
    <property type="protein sequence ID" value="VXD19635.1"/>
    <property type="molecule type" value="Genomic_DNA"/>
</dbReference>
<keyword evidence="2" id="KW-1133">Transmembrane helix</keyword>
<evidence type="ECO:0000259" key="5">
    <source>
        <dbReference type="PROSITE" id="PS50887"/>
    </source>
</evidence>
<evidence type="ECO:0000259" key="4">
    <source>
        <dbReference type="PROSITE" id="PS50885"/>
    </source>
</evidence>
<organism evidence="6 7">
    <name type="scientific">Planktothrix paucivesiculata PCC 9631</name>
    <dbReference type="NCBI Taxonomy" id="671071"/>
    <lineage>
        <taxon>Bacteria</taxon>
        <taxon>Bacillati</taxon>
        <taxon>Cyanobacteriota</taxon>
        <taxon>Cyanophyceae</taxon>
        <taxon>Oscillatoriophycideae</taxon>
        <taxon>Oscillatoriales</taxon>
        <taxon>Microcoleaceae</taxon>
        <taxon>Planktothrix</taxon>
    </lineage>
</organism>
<dbReference type="InterPro" id="IPR035919">
    <property type="entry name" value="EAL_sf"/>
</dbReference>
<evidence type="ECO:0000256" key="1">
    <source>
        <dbReference type="SAM" id="Coils"/>
    </source>
</evidence>
<dbReference type="PROSITE" id="PS50887">
    <property type="entry name" value="GGDEF"/>
    <property type="match status" value="1"/>
</dbReference>
<name>A0A7Z9BPF4_9CYAN</name>
<dbReference type="CDD" id="cd01949">
    <property type="entry name" value="GGDEF"/>
    <property type="match status" value="1"/>
</dbReference>
<dbReference type="SMART" id="SM00304">
    <property type="entry name" value="HAMP"/>
    <property type="match status" value="1"/>
</dbReference>
<dbReference type="SUPFAM" id="SSF158472">
    <property type="entry name" value="HAMP domain-like"/>
    <property type="match status" value="1"/>
</dbReference>
<evidence type="ECO:0000256" key="2">
    <source>
        <dbReference type="SAM" id="Phobius"/>
    </source>
</evidence>
<dbReference type="InterPro" id="IPR029787">
    <property type="entry name" value="Nucleotide_cyclase"/>
</dbReference>
<dbReference type="CDD" id="cd06225">
    <property type="entry name" value="HAMP"/>
    <property type="match status" value="1"/>
</dbReference>
<evidence type="ECO:0000313" key="6">
    <source>
        <dbReference type="EMBL" id="VXD19635.1"/>
    </source>
</evidence>
<dbReference type="NCBIfam" id="TIGR00254">
    <property type="entry name" value="GGDEF"/>
    <property type="match status" value="1"/>
</dbReference>
<feature type="domain" description="GGDEF" evidence="5">
    <location>
        <begin position="474"/>
        <end position="607"/>
    </location>
</feature>
<dbReference type="AlphaFoldDB" id="A0A7Z9BPF4"/>
<dbReference type="OrthoDB" id="425396at2"/>
<dbReference type="CDD" id="cd01948">
    <property type="entry name" value="EAL"/>
    <property type="match status" value="1"/>
</dbReference>
<dbReference type="Pfam" id="PF00563">
    <property type="entry name" value="EAL"/>
    <property type="match status" value="1"/>
</dbReference>
<dbReference type="Pfam" id="PF22673">
    <property type="entry name" value="MCP-like_PDC_1"/>
    <property type="match status" value="1"/>
</dbReference>
<keyword evidence="7" id="KW-1185">Reference proteome</keyword>
<dbReference type="CDD" id="cd12913">
    <property type="entry name" value="PDC1_MCP_like"/>
    <property type="match status" value="1"/>
</dbReference>
<gene>
    <name evidence="6" type="ORF">PL9631_450094</name>
</gene>
<evidence type="ECO:0000313" key="7">
    <source>
        <dbReference type="Proteomes" id="UP000182190"/>
    </source>
</evidence>
<dbReference type="SMART" id="SM00052">
    <property type="entry name" value="EAL"/>
    <property type="match status" value="1"/>
</dbReference>
<dbReference type="Gene3D" id="3.30.450.20">
    <property type="entry name" value="PAS domain"/>
    <property type="match status" value="1"/>
</dbReference>
<protein>
    <submittedName>
        <fullName evidence="6">Diguanylate cyclase/phosphodiesterase</fullName>
    </submittedName>
</protein>
<dbReference type="Gene3D" id="3.30.70.270">
    <property type="match status" value="1"/>
</dbReference>
<dbReference type="GO" id="GO:0016020">
    <property type="term" value="C:membrane"/>
    <property type="evidence" value="ECO:0007669"/>
    <property type="project" value="InterPro"/>
</dbReference>
<dbReference type="PROSITE" id="PS50885">
    <property type="entry name" value="HAMP"/>
    <property type="match status" value="1"/>
</dbReference>
<dbReference type="PROSITE" id="PS50883">
    <property type="entry name" value="EAL"/>
    <property type="match status" value="1"/>
</dbReference>
<feature type="coiled-coil region" evidence="1">
    <location>
        <begin position="379"/>
        <end position="438"/>
    </location>
</feature>
<comment type="caution">
    <text evidence="6">The sequence shown here is derived from an EMBL/GenBank/DDBJ whole genome shotgun (WGS) entry which is preliminary data.</text>
</comment>
<accession>A0A7Z9BPF4</accession>
<dbReference type="SUPFAM" id="SSF55073">
    <property type="entry name" value="Nucleotide cyclase"/>
    <property type="match status" value="1"/>
</dbReference>
<dbReference type="SUPFAM" id="SSF141868">
    <property type="entry name" value="EAL domain-like"/>
    <property type="match status" value="1"/>
</dbReference>
<sequence>MKLSLRQLLVIPFVLQIAIFVGITGFFSYRNGQKAVNDLATQLHQEISSRIELSLRTYLNTAHLMNETNRNAVTQEFISLTDFTGLKRFFLGQLQALPSIDYVAWGSEQGEYVGVQRINNQQFNLEIVQNSTQDWFHIYRLTETGERGKLLDRLPNYDPRRRPWYQAATQAKTGIWTPIYLWFSRETLAIDAVLPLYDPEGRLLGVLDTALYLSDISNFIIKNNKIQRLKAVDSDDILIRETAKNLRKNLINFDSIQESISLDFKWDQERYIVRIVPFLDPRGIDWLICIVVPERDFMNLIINNTRVTFFLCILALIIAMALGIITAHRITAPLIQLSQASRAIAQGELDQNIELNREDELGILAKSFNQMAMRLKRVFEELEIRVEARTTELKEAKVAIENYNKQLEERVYQRTAELSLALEDLQKTQVELLKQEEKLKFDAFHDSLTGLPNRALLLNKIQDLIEFNQKEEKYLYAVLFLDLDRFKVINDSLGHLVGDELLKSVAHRLRAETKSQDTVARLGGDEFIILLENIHNQDEVTNIAQRIIEQIKRPFYINYNQIFTGVSIGITLSSMGYSQAESMIRDADIAMYNAKHLGKGCYQVLTYAMQIPALQRLEQENQLREALNRREFILNYQPIISLITGKLTGFEVLIRWNHPVKKIISPCEFIPIAEETGLIQLIDLWVFKQACHQINDWNQQFPNLPPLSMNINLSPVDLKQTNLVENLKQIIDDKNLKNWKLKLEITETCFLETLTFEKKLMYQLQAMGIELCIDDFGTGYSSLSRLHNFPLCTLKIDRSFVREIQSKTKGAEIIHTIIMLAHSLGMDVVAEGIETKIQLEKLTELGCNYGQGYLISKPLDHSQATEFLISQVG</sequence>
<feature type="domain" description="HAMP" evidence="4">
    <location>
        <begin position="328"/>
        <end position="380"/>
    </location>
</feature>
<dbReference type="PANTHER" id="PTHR44757:SF2">
    <property type="entry name" value="BIOFILM ARCHITECTURE MAINTENANCE PROTEIN MBAA"/>
    <property type="match status" value="1"/>
</dbReference>
<dbReference type="InterPro" id="IPR000160">
    <property type="entry name" value="GGDEF_dom"/>
</dbReference>
<keyword evidence="1" id="KW-0175">Coiled coil</keyword>
<dbReference type="Gene3D" id="6.10.340.10">
    <property type="match status" value="1"/>
</dbReference>
<keyword evidence="2" id="KW-0472">Membrane</keyword>
<dbReference type="InterPro" id="IPR003660">
    <property type="entry name" value="HAMP_dom"/>
</dbReference>
<feature type="domain" description="EAL" evidence="3">
    <location>
        <begin position="616"/>
        <end position="872"/>
    </location>
</feature>
<evidence type="ECO:0000259" key="3">
    <source>
        <dbReference type="PROSITE" id="PS50883"/>
    </source>
</evidence>
<dbReference type="PANTHER" id="PTHR44757">
    <property type="entry name" value="DIGUANYLATE CYCLASE DGCP"/>
    <property type="match status" value="1"/>
</dbReference>
<dbReference type="Pfam" id="PF00990">
    <property type="entry name" value="GGDEF"/>
    <property type="match status" value="1"/>
</dbReference>
<dbReference type="Gene3D" id="3.20.20.450">
    <property type="entry name" value="EAL domain"/>
    <property type="match status" value="1"/>
</dbReference>
<dbReference type="Proteomes" id="UP000182190">
    <property type="component" value="Unassembled WGS sequence"/>
</dbReference>
<dbReference type="RefSeq" id="WP_083618343.1">
    <property type="nucleotide sequence ID" value="NZ_LR735004.1"/>
</dbReference>
<keyword evidence="2" id="KW-0812">Transmembrane</keyword>
<reference evidence="6" key="1">
    <citation type="submission" date="2019-10" db="EMBL/GenBank/DDBJ databases">
        <authorList>
            <consortium name="Genoscope - CEA"/>
            <person name="William W."/>
        </authorList>
    </citation>
    <scope>NUCLEOTIDE SEQUENCE [LARGE SCALE GENOMIC DNA]</scope>
    <source>
        <strain evidence="6">BBR_PRJEB10994</strain>
    </source>
</reference>
<feature type="transmembrane region" description="Helical" evidence="2">
    <location>
        <begin position="6"/>
        <end position="29"/>
    </location>
</feature>
<dbReference type="InterPro" id="IPR043128">
    <property type="entry name" value="Rev_trsase/Diguanyl_cyclase"/>
</dbReference>
<feature type="transmembrane region" description="Helical" evidence="2">
    <location>
        <begin position="307"/>
        <end position="327"/>
    </location>
</feature>
<dbReference type="SMART" id="SM00267">
    <property type="entry name" value="GGDEF"/>
    <property type="match status" value="1"/>
</dbReference>
<proteinExistence type="predicted"/>
<dbReference type="GO" id="GO:0007165">
    <property type="term" value="P:signal transduction"/>
    <property type="evidence" value="ECO:0007669"/>
    <property type="project" value="InterPro"/>
</dbReference>
<dbReference type="InterPro" id="IPR001633">
    <property type="entry name" value="EAL_dom"/>
</dbReference>